<feature type="domain" description="MacB-like periplasmic core" evidence="9">
    <location>
        <begin position="21"/>
        <end position="244"/>
    </location>
</feature>
<dbReference type="InterPro" id="IPR003838">
    <property type="entry name" value="ABC3_permease_C"/>
</dbReference>
<protein>
    <recommendedName>
        <fullName evidence="12">ABC transporter permease</fullName>
    </recommendedName>
</protein>
<feature type="domain" description="ABC3 transporter permease C-terminal" evidence="8">
    <location>
        <begin position="283"/>
        <end position="396"/>
    </location>
</feature>
<dbReference type="Pfam" id="PF02687">
    <property type="entry name" value="FtsX"/>
    <property type="match status" value="1"/>
</dbReference>
<keyword evidence="3 7" id="KW-0812">Transmembrane</keyword>
<evidence type="ECO:0000256" key="6">
    <source>
        <dbReference type="ARBA" id="ARBA00038076"/>
    </source>
</evidence>
<dbReference type="RefSeq" id="WP_095135452.1">
    <property type="nucleotide sequence ID" value="NZ_NIBG01000027.1"/>
</dbReference>
<evidence type="ECO:0000256" key="4">
    <source>
        <dbReference type="ARBA" id="ARBA00022989"/>
    </source>
</evidence>
<sequence>MNILESIKMAILSVRSNKLRTILTMLGIIIGISSVITLVALGKGSQESMNKEFKNIGVNRATIYINEDEYVSEEINMDHNDLDAIKRIYGNEIEAVSFEQTLSGTMNLGRKTYNMNLSGVSSDYNKIDNFKITKGRFLIEGDVLAGRYSTVIESKLAKKFFPSMNPLGKRLTFDVDGQTLSYVIVGVYEKPKSRMMMGGGKETFNLYAPYTNVEQITGETTYNSLEVNVKSGENVKETMNSIVKLLEKRHDVVGKNKYVFYSAESEMKMVNKITGTMTTFISAIAAISLLVGGIGIMNIMLVSVTERTREIGIRKAIGANKQVILVQFLVEAIIVSGMGGLIGITLGSGLAYAVGSFIKITPKVGLNTICIAFAFSASIGIFFGLYPANKAANLNPIDALRYE</sequence>
<evidence type="ECO:0000256" key="7">
    <source>
        <dbReference type="SAM" id="Phobius"/>
    </source>
</evidence>
<comment type="similarity">
    <text evidence="6">Belongs to the ABC-4 integral membrane protein family.</text>
</comment>
<keyword evidence="2" id="KW-1003">Cell membrane</keyword>
<gene>
    <name evidence="10" type="ORF">CCE28_19265</name>
</gene>
<comment type="subcellular location">
    <subcellularLocation>
        <location evidence="1">Cell membrane</location>
        <topology evidence="1">Multi-pass membrane protein</topology>
    </subcellularLocation>
</comment>
<evidence type="ECO:0008006" key="12">
    <source>
        <dbReference type="Google" id="ProtNLM"/>
    </source>
</evidence>
<dbReference type="PANTHER" id="PTHR30572:SF4">
    <property type="entry name" value="ABC TRANSPORTER PERMEASE YTRF"/>
    <property type="match status" value="1"/>
</dbReference>
<dbReference type="OrthoDB" id="9770036at2"/>
<feature type="transmembrane region" description="Helical" evidence="7">
    <location>
        <begin position="21"/>
        <end position="41"/>
    </location>
</feature>
<dbReference type="Proteomes" id="UP000216024">
    <property type="component" value="Unassembled WGS sequence"/>
</dbReference>
<evidence type="ECO:0000313" key="11">
    <source>
        <dbReference type="Proteomes" id="UP000216024"/>
    </source>
</evidence>
<feature type="transmembrane region" description="Helical" evidence="7">
    <location>
        <begin position="364"/>
        <end position="386"/>
    </location>
</feature>
<keyword evidence="5 7" id="KW-0472">Membrane</keyword>
<dbReference type="InterPro" id="IPR050250">
    <property type="entry name" value="Macrolide_Exporter_MacB"/>
</dbReference>
<evidence type="ECO:0000256" key="3">
    <source>
        <dbReference type="ARBA" id="ARBA00022692"/>
    </source>
</evidence>
<dbReference type="PANTHER" id="PTHR30572">
    <property type="entry name" value="MEMBRANE COMPONENT OF TRANSPORTER-RELATED"/>
    <property type="match status" value="1"/>
</dbReference>
<dbReference type="InterPro" id="IPR025857">
    <property type="entry name" value="MacB_PCD"/>
</dbReference>
<dbReference type="GO" id="GO:0022857">
    <property type="term" value="F:transmembrane transporter activity"/>
    <property type="evidence" value="ECO:0007669"/>
    <property type="project" value="TreeGrafter"/>
</dbReference>
<evidence type="ECO:0000256" key="2">
    <source>
        <dbReference type="ARBA" id="ARBA00022475"/>
    </source>
</evidence>
<keyword evidence="4 7" id="KW-1133">Transmembrane helix</keyword>
<name>A0A267MCP1_9FIRM</name>
<keyword evidence="11" id="KW-1185">Reference proteome</keyword>
<feature type="transmembrane region" description="Helical" evidence="7">
    <location>
        <begin position="280"/>
        <end position="302"/>
    </location>
</feature>
<reference evidence="10 11" key="1">
    <citation type="submission" date="2017-06" db="EMBL/GenBank/DDBJ databases">
        <title>Draft genome sequence of anaerobic fermentative bacterium Anaeromicrobium sediminis DY2726D isolated from West Pacific Ocean sediments.</title>
        <authorList>
            <person name="Zeng X."/>
        </authorList>
    </citation>
    <scope>NUCLEOTIDE SEQUENCE [LARGE SCALE GENOMIC DNA]</scope>
    <source>
        <strain evidence="10 11">DY2726D</strain>
    </source>
</reference>
<evidence type="ECO:0000259" key="9">
    <source>
        <dbReference type="Pfam" id="PF12704"/>
    </source>
</evidence>
<proteinExistence type="inferred from homology"/>
<dbReference type="Pfam" id="PF12704">
    <property type="entry name" value="MacB_PCD"/>
    <property type="match status" value="1"/>
</dbReference>
<evidence type="ECO:0000256" key="5">
    <source>
        <dbReference type="ARBA" id="ARBA00023136"/>
    </source>
</evidence>
<organism evidence="10 11">
    <name type="scientific">Anaeromicrobium sediminis</name>
    <dbReference type="NCBI Taxonomy" id="1478221"/>
    <lineage>
        <taxon>Bacteria</taxon>
        <taxon>Bacillati</taxon>
        <taxon>Bacillota</taxon>
        <taxon>Clostridia</taxon>
        <taxon>Peptostreptococcales</taxon>
        <taxon>Thermotaleaceae</taxon>
        <taxon>Anaeromicrobium</taxon>
    </lineage>
</organism>
<dbReference type="GO" id="GO:0005886">
    <property type="term" value="C:plasma membrane"/>
    <property type="evidence" value="ECO:0007669"/>
    <property type="project" value="UniProtKB-SubCell"/>
</dbReference>
<comment type="caution">
    <text evidence="10">The sequence shown here is derived from an EMBL/GenBank/DDBJ whole genome shotgun (WGS) entry which is preliminary data.</text>
</comment>
<evidence type="ECO:0000259" key="8">
    <source>
        <dbReference type="Pfam" id="PF02687"/>
    </source>
</evidence>
<feature type="transmembrane region" description="Helical" evidence="7">
    <location>
        <begin position="323"/>
        <end position="344"/>
    </location>
</feature>
<dbReference type="AlphaFoldDB" id="A0A267MCP1"/>
<accession>A0A267MCP1</accession>
<evidence type="ECO:0000256" key="1">
    <source>
        <dbReference type="ARBA" id="ARBA00004651"/>
    </source>
</evidence>
<evidence type="ECO:0000313" key="10">
    <source>
        <dbReference type="EMBL" id="PAB57227.1"/>
    </source>
</evidence>
<dbReference type="EMBL" id="NIBG01000027">
    <property type="protein sequence ID" value="PAB57227.1"/>
    <property type="molecule type" value="Genomic_DNA"/>
</dbReference>